<organism evidence="1">
    <name type="scientific">Candidatus Methanogaster sp. ANME-2c ERB4</name>
    <dbReference type="NCBI Taxonomy" id="2759911"/>
    <lineage>
        <taxon>Archaea</taxon>
        <taxon>Methanobacteriati</taxon>
        <taxon>Methanobacteriota</taxon>
        <taxon>Stenosarchaea group</taxon>
        <taxon>Methanomicrobia</taxon>
        <taxon>Methanosarcinales</taxon>
        <taxon>ANME-2 cluster</taxon>
        <taxon>Candidatus Methanogasteraceae</taxon>
        <taxon>Candidatus Methanogaster</taxon>
    </lineage>
</organism>
<evidence type="ECO:0000313" key="1">
    <source>
        <dbReference type="EMBL" id="QNO47613.1"/>
    </source>
</evidence>
<dbReference type="EMBL" id="MT631268">
    <property type="protein sequence ID" value="QNO47613.1"/>
    <property type="molecule type" value="Genomic_DNA"/>
</dbReference>
<accession>A0A7G9YHX9</accession>
<name>A0A7G9YHX9_9EURY</name>
<gene>
    <name evidence="1" type="ORF">PGBELJNO_00011</name>
</gene>
<reference evidence="1" key="1">
    <citation type="submission" date="2020-06" db="EMBL/GenBank/DDBJ databases">
        <title>Unique genomic features of the anaerobic methanotrophic archaea.</title>
        <authorList>
            <person name="Chadwick G.L."/>
            <person name="Skennerton C.T."/>
            <person name="Laso-Perez R."/>
            <person name="Leu A.O."/>
            <person name="Speth D.R."/>
            <person name="Yu H."/>
            <person name="Morgan-Lang C."/>
            <person name="Hatzenpichler R."/>
            <person name="Goudeau D."/>
            <person name="Malmstrom R."/>
            <person name="Brazelton W.J."/>
            <person name="Woyke T."/>
            <person name="Hallam S.J."/>
            <person name="Tyson G.W."/>
            <person name="Wegener G."/>
            <person name="Boetius A."/>
            <person name="Orphan V."/>
        </authorList>
    </citation>
    <scope>NUCLEOTIDE SEQUENCE</scope>
</reference>
<proteinExistence type="predicted"/>
<dbReference type="AlphaFoldDB" id="A0A7G9YHX9"/>
<sequence>MVGKKINDYKEISQIVQRYAPDTDAASSEVRGLKSLIEEGLTAESC</sequence>
<protein>
    <submittedName>
        <fullName evidence="1">Uncharacterized protein</fullName>
    </submittedName>
</protein>